<dbReference type="EMBL" id="DSRD01000138">
    <property type="protein sequence ID" value="HGW93068.1"/>
    <property type="molecule type" value="Genomic_DNA"/>
</dbReference>
<dbReference type="PANTHER" id="PTHR12411">
    <property type="entry name" value="CYSTEINE PROTEASE FAMILY C1-RELATED"/>
    <property type="match status" value="1"/>
</dbReference>
<dbReference type="SMART" id="SM00645">
    <property type="entry name" value="Pept_C1"/>
    <property type="match status" value="1"/>
</dbReference>
<dbReference type="AlphaFoldDB" id="A0A832H1J1"/>
<dbReference type="Pfam" id="PF00112">
    <property type="entry name" value="Peptidase_C1"/>
    <property type="match status" value="1"/>
</dbReference>
<gene>
    <name evidence="4" type="ORF">ENR47_02100</name>
</gene>
<dbReference type="CDD" id="cd02619">
    <property type="entry name" value="Peptidase_C1"/>
    <property type="match status" value="1"/>
</dbReference>
<organism evidence="4">
    <name type="scientific">Oscillatoriales cyanobacterium SpSt-402</name>
    <dbReference type="NCBI Taxonomy" id="2282168"/>
    <lineage>
        <taxon>Bacteria</taxon>
        <taxon>Bacillati</taxon>
        <taxon>Cyanobacteriota</taxon>
        <taxon>Cyanophyceae</taxon>
        <taxon>Oscillatoriophycideae</taxon>
        <taxon>Oscillatoriales</taxon>
    </lineage>
</organism>
<feature type="region of interest" description="Disordered" evidence="2">
    <location>
        <begin position="365"/>
        <end position="406"/>
    </location>
</feature>
<dbReference type="Gene3D" id="3.90.70.10">
    <property type="entry name" value="Cysteine proteinases"/>
    <property type="match status" value="1"/>
</dbReference>
<comment type="similarity">
    <text evidence="1">Belongs to the peptidase C1 family.</text>
</comment>
<evidence type="ECO:0000259" key="3">
    <source>
        <dbReference type="SMART" id="SM00645"/>
    </source>
</evidence>
<evidence type="ECO:0000313" key="4">
    <source>
        <dbReference type="EMBL" id="HGW93068.1"/>
    </source>
</evidence>
<protein>
    <submittedName>
        <fullName evidence="4">Peptidase C1</fullName>
    </submittedName>
</protein>
<dbReference type="InterPro" id="IPR013128">
    <property type="entry name" value="Peptidase_C1A"/>
</dbReference>
<reference evidence="4" key="1">
    <citation type="journal article" date="2020" name="mSystems">
        <title>Genome- and Community-Level Interaction Insights into Carbon Utilization and Element Cycling Functions of Hydrothermarchaeota in Hydrothermal Sediment.</title>
        <authorList>
            <person name="Zhou Z."/>
            <person name="Liu Y."/>
            <person name="Xu W."/>
            <person name="Pan J."/>
            <person name="Luo Z.H."/>
            <person name="Li M."/>
        </authorList>
    </citation>
    <scope>NUCLEOTIDE SEQUENCE [LARGE SCALE GENOMIC DNA]</scope>
    <source>
        <strain evidence="4">SpSt-402</strain>
    </source>
</reference>
<dbReference type="InterPro" id="IPR000668">
    <property type="entry name" value="Peptidase_C1A_C"/>
</dbReference>
<name>A0A832H1J1_9CYAN</name>
<dbReference type="GO" id="GO:0006508">
    <property type="term" value="P:proteolysis"/>
    <property type="evidence" value="ECO:0007669"/>
    <property type="project" value="InterPro"/>
</dbReference>
<evidence type="ECO:0000256" key="2">
    <source>
        <dbReference type="SAM" id="MobiDB-lite"/>
    </source>
</evidence>
<dbReference type="GO" id="GO:0008234">
    <property type="term" value="F:cysteine-type peptidase activity"/>
    <property type="evidence" value="ECO:0007669"/>
    <property type="project" value="InterPro"/>
</dbReference>
<feature type="domain" description="Peptidase C1A papain C-terminal" evidence="3">
    <location>
        <begin position="41"/>
        <end position="248"/>
    </location>
</feature>
<dbReference type="SUPFAM" id="SSF54001">
    <property type="entry name" value="Cysteine proteinases"/>
    <property type="match status" value="1"/>
</dbReference>
<proteinExistence type="inferred from homology"/>
<accession>A0A832H1J1</accession>
<sequence length="406" mass="47098">MVLSALQSLQNRKYRIGGYRPGQKPDNTKYHQKQRFREDQLPPRVDLRKHMTDVEEQVGNSCVANAFVGAYEYLAKRDFGESGNVSRLFVYYNARAQAGYQHEDTGSQMYCAIASLIQHGACCEDIWANDESLICVEPDSNAYEHAANFKITEAECIETDLNLWRHTLAEGYPIAFALNTFESFDHATQNRGRVPMPKQSDNVRETHGWHAMLCVGYSDKDRMFIVRNSWGTDWGDKGYCYIPYDYVMHSDYNGHDSWIIKSVSDLDFSAGVWEEGDSFFADEGSLLLYDFYVRTSDPEGFVEALDALCQNYIENEEDYYFDYEEEEGEDDYIVHITNFNLIIDESDEFLEELDALCDNYATDEDYDYYIDSEASTDEEDSEYSDDESEEEYSDEDEEDEDEEEEE</sequence>
<dbReference type="InterPro" id="IPR038765">
    <property type="entry name" value="Papain-like_cys_pep_sf"/>
</dbReference>
<comment type="caution">
    <text evidence="4">The sequence shown here is derived from an EMBL/GenBank/DDBJ whole genome shotgun (WGS) entry which is preliminary data.</text>
</comment>
<evidence type="ECO:0000256" key="1">
    <source>
        <dbReference type="ARBA" id="ARBA00008455"/>
    </source>
</evidence>